<keyword evidence="8" id="KW-1185">Reference proteome</keyword>
<keyword evidence="1" id="KW-0378">Hydrolase</keyword>
<comment type="similarity">
    <text evidence="4">Belongs to the phospholipase D family. MitoPLD/Zucchini subfamily.</text>
</comment>
<dbReference type="SUPFAM" id="SSF56024">
    <property type="entry name" value="Phospholipase D/nuclease"/>
    <property type="match status" value="1"/>
</dbReference>
<gene>
    <name evidence="7" type="ORF">FGO68_gene16806</name>
</gene>
<dbReference type="InterPro" id="IPR001736">
    <property type="entry name" value="PLipase_D/transphosphatidylase"/>
</dbReference>
<evidence type="ECO:0000256" key="4">
    <source>
        <dbReference type="ARBA" id="ARBA00038012"/>
    </source>
</evidence>
<evidence type="ECO:0000313" key="8">
    <source>
        <dbReference type="Proteomes" id="UP000785679"/>
    </source>
</evidence>
<dbReference type="AlphaFoldDB" id="A0A8J8NKW1"/>
<dbReference type="GO" id="GO:0016042">
    <property type="term" value="P:lipid catabolic process"/>
    <property type="evidence" value="ECO:0007669"/>
    <property type="project" value="UniProtKB-KW"/>
</dbReference>
<evidence type="ECO:0000256" key="1">
    <source>
        <dbReference type="ARBA" id="ARBA00022801"/>
    </source>
</evidence>
<feature type="domain" description="PLD phosphodiesterase" evidence="6">
    <location>
        <begin position="115"/>
        <end position="142"/>
    </location>
</feature>
<dbReference type="GO" id="GO:0016891">
    <property type="term" value="F:RNA endonuclease activity producing 5'-phosphomonoesters, hydrolytic mechanism"/>
    <property type="evidence" value="ECO:0007669"/>
    <property type="project" value="TreeGrafter"/>
</dbReference>
<evidence type="ECO:0000256" key="3">
    <source>
        <dbReference type="ARBA" id="ARBA00023098"/>
    </source>
</evidence>
<organism evidence="7 8">
    <name type="scientific">Halteria grandinella</name>
    <dbReference type="NCBI Taxonomy" id="5974"/>
    <lineage>
        <taxon>Eukaryota</taxon>
        <taxon>Sar</taxon>
        <taxon>Alveolata</taxon>
        <taxon>Ciliophora</taxon>
        <taxon>Intramacronucleata</taxon>
        <taxon>Spirotrichea</taxon>
        <taxon>Stichotrichia</taxon>
        <taxon>Sporadotrichida</taxon>
        <taxon>Halteriidae</taxon>
        <taxon>Halteria</taxon>
    </lineage>
</organism>
<name>A0A8J8NKW1_HALGN</name>
<dbReference type="InterPro" id="IPR051406">
    <property type="entry name" value="PLD_domain"/>
</dbReference>
<dbReference type="PANTHER" id="PTHR43856:SF1">
    <property type="entry name" value="MITOCHONDRIAL CARDIOLIPIN HYDROLASE"/>
    <property type="match status" value="1"/>
</dbReference>
<dbReference type="SMART" id="SM00155">
    <property type="entry name" value="PLDc"/>
    <property type="match status" value="1"/>
</dbReference>
<dbReference type="Proteomes" id="UP000785679">
    <property type="component" value="Unassembled WGS sequence"/>
</dbReference>
<dbReference type="EMBL" id="RRYP01013456">
    <property type="protein sequence ID" value="TNV76500.1"/>
    <property type="molecule type" value="Genomic_DNA"/>
</dbReference>
<dbReference type="Pfam" id="PF13091">
    <property type="entry name" value="PLDc_2"/>
    <property type="match status" value="1"/>
</dbReference>
<comment type="caution">
    <text evidence="7">The sequence shown here is derived from an EMBL/GenBank/DDBJ whole genome shotgun (WGS) entry which is preliminary data.</text>
</comment>
<evidence type="ECO:0000256" key="2">
    <source>
        <dbReference type="ARBA" id="ARBA00022963"/>
    </source>
</evidence>
<keyword evidence="2" id="KW-0442">Lipid degradation</keyword>
<dbReference type="Gene3D" id="3.30.870.10">
    <property type="entry name" value="Endonuclease Chain A"/>
    <property type="match status" value="1"/>
</dbReference>
<dbReference type="InterPro" id="IPR025202">
    <property type="entry name" value="PLD-like_dom"/>
</dbReference>
<dbReference type="OrthoDB" id="412219at2759"/>
<accession>A0A8J8NKW1</accession>
<dbReference type="PROSITE" id="PS50035">
    <property type="entry name" value="PLD"/>
    <property type="match status" value="1"/>
</dbReference>
<evidence type="ECO:0000313" key="7">
    <source>
        <dbReference type="EMBL" id="TNV76500.1"/>
    </source>
</evidence>
<reference evidence="7" key="1">
    <citation type="submission" date="2019-06" db="EMBL/GenBank/DDBJ databases">
        <authorList>
            <person name="Zheng W."/>
        </authorList>
    </citation>
    <scope>NUCLEOTIDE SEQUENCE</scope>
    <source>
        <strain evidence="7">QDHG01</strain>
    </source>
</reference>
<sequence>MKDDHDKEVLASLKKYVALVEEDLYQPKPRYLDAFFFPNEKNVDRIVQYLSKATKSLKICVFNITNDRLANAIADAHKRGVQVRLISDDECMHNPGSDVSWLSSQGVPIRTDDNEQNHMHNKFAIIDDTHLITGSFNWTVQAGKSNQENVLVVDNPYYIEKYNTEFENLWKGFAANSVKPEVREEQAAKTIQTAWRGKQANKKGGV</sequence>
<dbReference type="PANTHER" id="PTHR43856">
    <property type="entry name" value="CARDIOLIPIN HYDROLASE"/>
    <property type="match status" value="1"/>
</dbReference>
<evidence type="ECO:0000259" key="6">
    <source>
        <dbReference type="PROSITE" id="PS50035"/>
    </source>
</evidence>
<evidence type="ECO:0000256" key="5">
    <source>
        <dbReference type="ARBA" id="ARBA00040549"/>
    </source>
</evidence>
<proteinExistence type="inferred from homology"/>
<dbReference type="CDD" id="cd09171">
    <property type="entry name" value="PLDc_vPLD6_like"/>
    <property type="match status" value="1"/>
</dbReference>
<protein>
    <recommendedName>
        <fullName evidence="5">Mitochondrial cardiolipin hydrolase</fullName>
    </recommendedName>
</protein>
<keyword evidence="3" id="KW-0443">Lipid metabolism</keyword>